<keyword evidence="9" id="KW-1185">Reference proteome</keyword>
<dbReference type="EMBL" id="SHKY01000001">
    <property type="protein sequence ID" value="RZU51729.1"/>
    <property type="molecule type" value="Genomic_DNA"/>
</dbReference>
<evidence type="ECO:0000259" key="6">
    <source>
        <dbReference type="Pfam" id="PF02837"/>
    </source>
</evidence>
<protein>
    <submittedName>
        <fullName evidence="8">Glycosyl hydrolase family 2</fullName>
    </submittedName>
</protein>
<accession>A0A4Q7ZN69</accession>
<dbReference type="InterPro" id="IPR051913">
    <property type="entry name" value="GH2_Domain-Containing"/>
</dbReference>
<dbReference type="SUPFAM" id="SSF49785">
    <property type="entry name" value="Galactose-binding domain-like"/>
    <property type="match status" value="1"/>
</dbReference>
<dbReference type="InterPro" id="IPR013783">
    <property type="entry name" value="Ig-like_fold"/>
</dbReference>
<feature type="domain" description="Alpha-L-arabinofuranosidase B arabinose-binding" evidence="7">
    <location>
        <begin position="776"/>
        <end position="917"/>
    </location>
</feature>
<keyword evidence="4" id="KW-0732">Signal</keyword>
<evidence type="ECO:0000256" key="4">
    <source>
        <dbReference type="SAM" id="SignalP"/>
    </source>
</evidence>
<dbReference type="PANTHER" id="PTHR42732">
    <property type="entry name" value="BETA-GALACTOSIDASE"/>
    <property type="match status" value="1"/>
</dbReference>
<feature type="signal peptide" evidence="4">
    <location>
        <begin position="1"/>
        <end position="37"/>
    </location>
</feature>
<dbReference type="Gene3D" id="2.60.40.10">
    <property type="entry name" value="Immunoglobulins"/>
    <property type="match status" value="1"/>
</dbReference>
<dbReference type="CDD" id="cd23399">
    <property type="entry name" value="beta-trefoil_ABD_ABFB"/>
    <property type="match status" value="2"/>
</dbReference>
<comment type="similarity">
    <text evidence="1">Belongs to the glycosyl hydrolase 2 family.</text>
</comment>
<evidence type="ECO:0000259" key="7">
    <source>
        <dbReference type="Pfam" id="PF05270"/>
    </source>
</evidence>
<dbReference type="Gene3D" id="2.60.120.260">
    <property type="entry name" value="Galactose-binding domain-like"/>
    <property type="match status" value="1"/>
</dbReference>
<dbReference type="GO" id="GO:0046556">
    <property type="term" value="F:alpha-L-arabinofuranosidase activity"/>
    <property type="evidence" value="ECO:0007669"/>
    <property type="project" value="InterPro"/>
</dbReference>
<comment type="caution">
    <text evidence="8">The sequence shown here is derived from an EMBL/GenBank/DDBJ whole genome shotgun (WGS) entry which is preliminary data.</text>
</comment>
<dbReference type="PROSITE" id="PS51318">
    <property type="entry name" value="TAT"/>
    <property type="match status" value="1"/>
</dbReference>
<dbReference type="SUPFAM" id="SSF51445">
    <property type="entry name" value="(Trans)glycosidases"/>
    <property type="match status" value="1"/>
</dbReference>
<feature type="domain" description="Alpha-L-arabinofuranosidase B arabinose-binding" evidence="7">
    <location>
        <begin position="623"/>
        <end position="756"/>
    </location>
</feature>
<dbReference type="PANTHER" id="PTHR42732:SF2">
    <property type="entry name" value="BETA-MANNOSIDASE"/>
    <property type="match status" value="1"/>
</dbReference>
<dbReference type="Pfam" id="PF05270">
    <property type="entry name" value="AbfB"/>
    <property type="match status" value="2"/>
</dbReference>
<dbReference type="InterPro" id="IPR006104">
    <property type="entry name" value="Glyco_hydro_2_N"/>
</dbReference>
<evidence type="ECO:0000313" key="9">
    <source>
        <dbReference type="Proteomes" id="UP000292564"/>
    </source>
</evidence>
<dbReference type="InterPro" id="IPR006311">
    <property type="entry name" value="TAT_signal"/>
</dbReference>
<dbReference type="InterPro" id="IPR036156">
    <property type="entry name" value="Beta-gal/glucu_dom_sf"/>
</dbReference>
<proteinExistence type="inferred from homology"/>
<feature type="domain" description="Glycoside hydrolase family 2 immunoglobulin-like beta-sandwich" evidence="5">
    <location>
        <begin position="276"/>
        <end position="321"/>
    </location>
</feature>
<sequence length="923" mass="100080">MHAPSPTVPAWRRLLATTAAALAAATCALTVTGPAEAAGFVPKTPPLSTPWTSQVSTTNPLPEYPRPQLTRPDWQSLNGVWQFAGAADLGTPPVGRTLAEEVLVPYPIESALSGIMRHETYMYYRRTFTVPDGWSGRRVQLNFGAVTWQSTVWVNGVAVGTHEGGYDRFSYDITAALWAGTNELIVGVWAPVETQDIPIGKQRLSRGGIWYTPSSGIWQTVWLEPTNPARITRLDPTPNLAAGALDLVVQGTGISGQAVSAQVLSGGTVVGSATGAVGAPIRIPVPNAHLWTPDDPFLYDLRVALTGTGGGDTVGGYVGMRVLGKAMLGGVLRPTLNGAFVYQLGTLDQGFWPDGLYTAPTDAALRFDLEQQKAMGFNTVRKHIKVEPDRWFYWADRLGLMVWQDMPALPSGREPSTAGRTRFERELRAMVDLHKGITSIVQWVPFNEGWGEYDAGRIADLVKSWDPTRMVNHNSGANCCDSDPDPGNGDVIDDHMYVGPGITRAPTATRFAVNGEYGGLGLRMPGHEWPSSGKFAYEWLPDPTALTDRYVQITGRLVDLISANGLSGSIYTEPTDVEEELNGFYTYDRRVAKMDLARVRAVNLAVLGAARGTTLPSGRLVSLRVTTPGYTDRYLRHANGAAVTSVITSGSSTVDRQDATFWVRPGLSDPACYSFESRDFPGQYLRHRGLRVYKEANDGGTYAGDATFCTRPGRSGGGTSLEAASLPGYFLRHRNAEVWMDPDTGGSFADDATWNVTTAWWRSGADLPVGQNRSFRVTTPGYTDRYLRHRDGLARTDVLSAGSPMLDRQDATFTVRAGLADNGCYSFESVNFPGQYLRHSGYRLQKAADDGSALFRQDATFCAQPPLNGGAGNVSLESINYPGYHWRHYAEAVYIATSGGGNTWDATASYAADATWTNAPPLA</sequence>
<dbReference type="InterPro" id="IPR006102">
    <property type="entry name" value="Ig-like_GH2"/>
</dbReference>
<evidence type="ECO:0000256" key="1">
    <source>
        <dbReference type="ARBA" id="ARBA00007401"/>
    </source>
</evidence>
<dbReference type="Gene3D" id="3.20.20.80">
    <property type="entry name" value="Glycosidases"/>
    <property type="match status" value="1"/>
</dbReference>
<dbReference type="Gene3D" id="2.80.10.50">
    <property type="match status" value="2"/>
</dbReference>
<dbReference type="GO" id="GO:0046373">
    <property type="term" value="P:L-arabinose metabolic process"/>
    <property type="evidence" value="ECO:0007669"/>
    <property type="project" value="InterPro"/>
</dbReference>
<evidence type="ECO:0000256" key="2">
    <source>
        <dbReference type="ARBA" id="ARBA00022801"/>
    </source>
</evidence>
<feature type="chain" id="PRO_5020778178" evidence="4">
    <location>
        <begin position="38"/>
        <end position="923"/>
    </location>
</feature>
<name>A0A4Q7ZN69_9ACTN</name>
<dbReference type="InterPro" id="IPR036195">
    <property type="entry name" value="AbfB_ABD_sf"/>
</dbReference>
<evidence type="ECO:0000259" key="5">
    <source>
        <dbReference type="Pfam" id="PF00703"/>
    </source>
</evidence>
<dbReference type="Proteomes" id="UP000292564">
    <property type="component" value="Unassembled WGS sequence"/>
</dbReference>
<evidence type="ECO:0000313" key="8">
    <source>
        <dbReference type="EMBL" id="RZU51729.1"/>
    </source>
</evidence>
<dbReference type="SUPFAM" id="SSF49303">
    <property type="entry name" value="beta-Galactosidase/glucuronidase domain"/>
    <property type="match status" value="1"/>
</dbReference>
<dbReference type="Pfam" id="PF00703">
    <property type="entry name" value="Glyco_hydro_2"/>
    <property type="match status" value="1"/>
</dbReference>
<dbReference type="InterPro" id="IPR017853">
    <property type="entry name" value="GH"/>
</dbReference>
<gene>
    <name evidence="8" type="ORF">EV385_3562</name>
</gene>
<keyword evidence="2 8" id="KW-0378">Hydrolase</keyword>
<dbReference type="SUPFAM" id="SSF110221">
    <property type="entry name" value="AbfB domain"/>
    <property type="match status" value="2"/>
</dbReference>
<keyword evidence="3" id="KW-0326">Glycosidase</keyword>
<reference evidence="8 9" key="1">
    <citation type="submission" date="2019-02" db="EMBL/GenBank/DDBJ databases">
        <title>Sequencing the genomes of 1000 actinobacteria strains.</title>
        <authorList>
            <person name="Klenk H.-P."/>
        </authorList>
    </citation>
    <scope>NUCLEOTIDE SEQUENCE [LARGE SCALE GENOMIC DNA]</scope>
    <source>
        <strain evidence="8 9">DSM 45162</strain>
    </source>
</reference>
<feature type="domain" description="Glycosyl hydrolases family 2 sugar binding" evidence="6">
    <location>
        <begin position="104"/>
        <end position="189"/>
    </location>
</feature>
<evidence type="ECO:0000256" key="3">
    <source>
        <dbReference type="ARBA" id="ARBA00023295"/>
    </source>
</evidence>
<dbReference type="InterPro" id="IPR008979">
    <property type="entry name" value="Galactose-bd-like_sf"/>
</dbReference>
<dbReference type="Pfam" id="PF02837">
    <property type="entry name" value="Glyco_hydro_2_N"/>
    <property type="match status" value="1"/>
</dbReference>
<dbReference type="InterPro" id="IPR007934">
    <property type="entry name" value="AbfB_ABD"/>
</dbReference>
<dbReference type="RefSeq" id="WP_207229860.1">
    <property type="nucleotide sequence ID" value="NZ_SHKY01000001.1"/>
</dbReference>
<organism evidence="8 9">
    <name type="scientific">Krasilnikovia cinnamomea</name>
    <dbReference type="NCBI Taxonomy" id="349313"/>
    <lineage>
        <taxon>Bacteria</taxon>
        <taxon>Bacillati</taxon>
        <taxon>Actinomycetota</taxon>
        <taxon>Actinomycetes</taxon>
        <taxon>Micromonosporales</taxon>
        <taxon>Micromonosporaceae</taxon>
        <taxon>Krasilnikovia</taxon>
    </lineage>
</organism>
<dbReference type="AlphaFoldDB" id="A0A4Q7ZN69"/>